<evidence type="ECO:0000313" key="4">
    <source>
        <dbReference type="Proteomes" id="UP001165524"/>
    </source>
</evidence>
<name>A0ABT0E6K0_9GAMM</name>
<feature type="domain" description="DUF4351" evidence="2">
    <location>
        <begin position="266"/>
        <end position="319"/>
    </location>
</feature>
<organism evidence="3 4">
    <name type="scientific">Alcanivorax quisquiliarum</name>
    <dbReference type="NCBI Taxonomy" id="2933565"/>
    <lineage>
        <taxon>Bacteria</taxon>
        <taxon>Pseudomonadati</taxon>
        <taxon>Pseudomonadota</taxon>
        <taxon>Gammaproteobacteria</taxon>
        <taxon>Oceanospirillales</taxon>
        <taxon>Alcanivoracaceae</taxon>
        <taxon>Alcanivorax</taxon>
    </lineage>
</organism>
<dbReference type="InterPro" id="IPR006842">
    <property type="entry name" value="Transposase_31"/>
</dbReference>
<dbReference type="EMBL" id="JALKII010000003">
    <property type="protein sequence ID" value="MCK0537442.1"/>
    <property type="molecule type" value="Genomic_DNA"/>
</dbReference>
<dbReference type="Proteomes" id="UP001165524">
    <property type="component" value="Unassembled WGS sequence"/>
</dbReference>
<dbReference type="Pfam" id="PF04754">
    <property type="entry name" value="Transposase_31"/>
    <property type="match status" value="1"/>
</dbReference>
<dbReference type="PANTHER" id="PTHR34611">
    <property type="match status" value="1"/>
</dbReference>
<proteinExistence type="predicted"/>
<feature type="domain" description="Transposase (putative) YhgA-like" evidence="1">
    <location>
        <begin position="3"/>
        <end position="200"/>
    </location>
</feature>
<dbReference type="InterPro" id="IPR051699">
    <property type="entry name" value="Rpn/YhgA-like_nuclease"/>
</dbReference>
<comment type="caution">
    <text evidence="3">The sequence shown here is derived from an EMBL/GenBank/DDBJ whole genome shotgun (WGS) entry which is preliminary data.</text>
</comment>
<keyword evidence="4" id="KW-1185">Reference proteome</keyword>
<evidence type="ECO:0000259" key="2">
    <source>
        <dbReference type="Pfam" id="PF14261"/>
    </source>
</evidence>
<dbReference type="PANTHER" id="PTHR34611:SF2">
    <property type="entry name" value="INACTIVE RECOMBINATION-PROMOTING NUCLEASE-LIKE PROTEIN RPNE-RELATED"/>
    <property type="match status" value="1"/>
</dbReference>
<sequence>MDNHDTSYRLLFAHAEMVRELLKGFVPGDWVRELDLDSLEKMNGSYVSDDLRSRHSDAVWRVRWGPRWVYVYLLLEFQSTVDRFMPVRVLSYIGLLYQDLIKRREPGNSPLLPPVLPIVLYNGKPRWRASVDLADLIQPMPQALHEFQPRQRFLLLDEGRYQAHELPAGRNLVAALFRLEHSATPEALRQVLALLVDWLKTPELADLRRHFVEWLRRRGPSLDPQTHWREINDLQEANTMLEDRIREWKAQFRQEGLQEGLEQGVEQGVTQGARTMLQRQLLRRFGSVPEPLAQRLAGATLPQLEAWADLVYEAETIEDVFH</sequence>
<evidence type="ECO:0000259" key="1">
    <source>
        <dbReference type="Pfam" id="PF04754"/>
    </source>
</evidence>
<dbReference type="Pfam" id="PF14261">
    <property type="entry name" value="DUF4351"/>
    <property type="match status" value="1"/>
</dbReference>
<gene>
    <name evidence="3" type="ORF">MU846_06930</name>
</gene>
<reference evidence="3" key="1">
    <citation type="submission" date="2022-04" db="EMBL/GenBank/DDBJ databases">
        <title>Alcanivorax sp. CY1518 draft genome sequence.</title>
        <authorList>
            <person name="Zhao G."/>
            <person name="An M."/>
        </authorList>
    </citation>
    <scope>NUCLEOTIDE SEQUENCE</scope>
    <source>
        <strain evidence="3">CY1518</strain>
    </source>
</reference>
<dbReference type="InterPro" id="IPR025587">
    <property type="entry name" value="DUF4351"/>
</dbReference>
<evidence type="ECO:0000313" key="3">
    <source>
        <dbReference type="EMBL" id="MCK0537442.1"/>
    </source>
</evidence>
<dbReference type="RefSeq" id="WP_246950897.1">
    <property type="nucleotide sequence ID" value="NZ_JALKII010000003.1"/>
</dbReference>
<protein>
    <submittedName>
        <fullName evidence="3">Rpn family recombination-promoting nuclease/putative transposase</fullName>
    </submittedName>
</protein>
<accession>A0ABT0E6K0</accession>